<dbReference type="Proteomes" id="UP000823990">
    <property type="component" value="Unassembled WGS sequence"/>
</dbReference>
<dbReference type="Gene3D" id="3.40.50.720">
    <property type="entry name" value="NAD(P)-binding Rossmann-like Domain"/>
    <property type="match status" value="2"/>
</dbReference>
<evidence type="ECO:0000259" key="13">
    <source>
        <dbReference type="PROSITE" id="PS51671"/>
    </source>
</evidence>
<dbReference type="InterPro" id="IPR036291">
    <property type="entry name" value="NAD(P)-bd_dom_sf"/>
</dbReference>
<evidence type="ECO:0000256" key="7">
    <source>
        <dbReference type="ARBA" id="ARBA00023002"/>
    </source>
</evidence>
<gene>
    <name evidence="14" type="ORF">H9892_05505</name>
</gene>
<evidence type="ECO:0000256" key="9">
    <source>
        <dbReference type="ARBA" id="ARBA00030455"/>
    </source>
</evidence>
<dbReference type="SUPFAM" id="SSF52283">
    <property type="entry name" value="Formate/glycerate dehydrogenase catalytic domain-like"/>
    <property type="match status" value="1"/>
</dbReference>
<accession>A0A9D1TRH5</accession>
<comment type="function">
    <text evidence="1">Catalyzes the reversible oxidation of 3-phospho-D-glycerate to 3-phosphonooxypyruvate, the first step of the phosphorylated L-serine biosynthesis pathway. Also catalyzes the reversible oxidation of 2-hydroxyglutarate to 2-oxoglutarate.</text>
</comment>
<evidence type="ECO:0000256" key="5">
    <source>
        <dbReference type="ARBA" id="ARBA00013143"/>
    </source>
</evidence>
<dbReference type="PROSITE" id="PS00065">
    <property type="entry name" value="D_2_HYDROXYACID_DH_1"/>
    <property type="match status" value="1"/>
</dbReference>
<dbReference type="PANTHER" id="PTHR42938:SF47">
    <property type="entry name" value="HYDROXYPYRUVATE REDUCTASE"/>
    <property type="match status" value="1"/>
</dbReference>
<dbReference type="Pfam" id="PF02826">
    <property type="entry name" value="2-Hacid_dh_C"/>
    <property type="match status" value="1"/>
</dbReference>
<evidence type="ECO:0000256" key="2">
    <source>
        <dbReference type="ARBA" id="ARBA00005216"/>
    </source>
</evidence>
<dbReference type="Gene3D" id="3.30.70.260">
    <property type="match status" value="1"/>
</dbReference>
<dbReference type="InterPro" id="IPR002912">
    <property type="entry name" value="ACT_dom"/>
</dbReference>
<evidence type="ECO:0000256" key="8">
    <source>
        <dbReference type="ARBA" id="ARBA00023027"/>
    </source>
</evidence>
<dbReference type="CDD" id="cd12174">
    <property type="entry name" value="PGDH_like_3"/>
    <property type="match status" value="1"/>
</dbReference>
<dbReference type="GO" id="GO:0051287">
    <property type="term" value="F:NAD binding"/>
    <property type="evidence" value="ECO:0007669"/>
    <property type="project" value="InterPro"/>
</dbReference>
<proteinExistence type="inferred from homology"/>
<dbReference type="GO" id="GO:0004617">
    <property type="term" value="F:phosphoglycerate dehydrogenase activity"/>
    <property type="evidence" value="ECO:0007669"/>
    <property type="project" value="UniProtKB-EC"/>
</dbReference>
<evidence type="ECO:0000313" key="15">
    <source>
        <dbReference type="Proteomes" id="UP000823990"/>
    </source>
</evidence>
<organism evidence="14 15">
    <name type="scientific">Candidatus Protoclostridium stercorigallinarum</name>
    <dbReference type="NCBI Taxonomy" id="2838741"/>
    <lineage>
        <taxon>Bacteria</taxon>
        <taxon>Bacillati</taxon>
        <taxon>Bacillota</taxon>
        <taxon>Clostridia</taxon>
        <taxon>Candidatus Protoclostridium</taxon>
    </lineage>
</organism>
<protein>
    <recommendedName>
        <fullName evidence="6">D-3-phosphoglycerate dehydrogenase</fullName>
        <ecNumber evidence="4">1.1.1.399</ecNumber>
        <ecNumber evidence="5">1.1.1.95</ecNumber>
    </recommendedName>
    <alternativeName>
        <fullName evidence="9">2-oxoglutarate reductase</fullName>
    </alternativeName>
</protein>
<evidence type="ECO:0000256" key="12">
    <source>
        <dbReference type="RuleBase" id="RU003719"/>
    </source>
</evidence>
<dbReference type="SUPFAM" id="SSF55021">
    <property type="entry name" value="ACT-like"/>
    <property type="match status" value="1"/>
</dbReference>
<dbReference type="SUPFAM" id="SSF51735">
    <property type="entry name" value="NAD(P)-binding Rossmann-fold domains"/>
    <property type="match status" value="1"/>
</dbReference>
<evidence type="ECO:0000256" key="1">
    <source>
        <dbReference type="ARBA" id="ARBA00003800"/>
    </source>
</evidence>
<dbReference type="InterPro" id="IPR006139">
    <property type="entry name" value="D-isomer_2_OHA_DH_cat_dom"/>
</dbReference>
<dbReference type="EC" id="1.1.1.399" evidence="4"/>
<keyword evidence="7 12" id="KW-0560">Oxidoreductase</keyword>
<dbReference type="Pfam" id="PF00389">
    <property type="entry name" value="2-Hacid_dh"/>
    <property type="match status" value="1"/>
</dbReference>
<reference evidence="14" key="1">
    <citation type="journal article" date="2021" name="PeerJ">
        <title>Extensive microbial diversity within the chicken gut microbiome revealed by metagenomics and culture.</title>
        <authorList>
            <person name="Gilroy R."/>
            <person name="Ravi A."/>
            <person name="Getino M."/>
            <person name="Pursley I."/>
            <person name="Horton D.L."/>
            <person name="Alikhan N.F."/>
            <person name="Baker D."/>
            <person name="Gharbi K."/>
            <person name="Hall N."/>
            <person name="Watson M."/>
            <person name="Adriaenssens E.M."/>
            <person name="Foster-Nyarko E."/>
            <person name="Jarju S."/>
            <person name="Secka A."/>
            <person name="Antonio M."/>
            <person name="Oren A."/>
            <person name="Chaudhuri R.R."/>
            <person name="La Ragione R."/>
            <person name="Hildebrand F."/>
            <person name="Pallen M.J."/>
        </authorList>
    </citation>
    <scope>NUCLEOTIDE SEQUENCE</scope>
    <source>
        <strain evidence="14">12435</strain>
    </source>
</reference>
<dbReference type="InterPro" id="IPR006140">
    <property type="entry name" value="D-isomer_DH_NAD-bd"/>
</dbReference>
<dbReference type="InterPro" id="IPR045865">
    <property type="entry name" value="ACT-like_dom_sf"/>
</dbReference>
<evidence type="ECO:0000313" key="14">
    <source>
        <dbReference type="EMBL" id="HIW02778.1"/>
    </source>
</evidence>
<evidence type="ECO:0000256" key="11">
    <source>
        <dbReference type="ARBA" id="ARBA00048731"/>
    </source>
</evidence>
<keyword evidence="8" id="KW-0520">NAD</keyword>
<evidence type="ECO:0000256" key="6">
    <source>
        <dbReference type="ARBA" id="ARBA00021582"/>
    </source>
</evidence>
<sequence length="386" mass="40877">MKKTILALNNISKLAEEKLKADYEFTMQSDKPDAIIVRSFNMHDYALPETVLAVSRAGAGTNNIPVDEYAKRGVVVFNTPGANANAVKELVIAALLMSGRKIVEGIEWVKTLKGTEGISKAVESGKKAFVGREISEKTLGIIGLGAIGILVANAAIELGMNVIGFDPYLSTANALRLDPAVKIAASTDALLEASDFVTIHVPYNESTKHTINAGNIGKMKKGAALINLARGELVENAAVLGAVASGALSRYVTDFAADELIGVPNVIVMPHLGASTPEAEDNCAVMAAGELKDFLEYGNIRNSVNFPACSAPRAGKSRITVIHKNEKSVISSITDIIGKAGVNIENFVSRSRGDFAYAIVDTTEELGAKVIEDVKALPSVIRCRVL</sequence>
<name>A0A9D1TRH5_9FIRM</name>
<dbReference type="EMBL" id="DXHS01000084">
    <property type="protein sequence ID" value="HIW02778.1"/>
    <property type="molecule type" value="Genomic_DNA"/>
</dbReference>
<comment type="catalytic activity">
    <reaction evidence="11">
        <text>(2R)-3-phosphoglycerate + NAD(+) = 3-phosphooxypyruvate + NADH + H(+)</text>
        <dbReference type="Rhea" id="RHEA:12641"/>
        <dbReference type="ChEBI" id="CHEBI:15378"/>
        <dbReference type="ChEBI" id="CHEBI:18110"/>
        <dbReference type="ChEBI" id="CHEBI:57540"/>
        <dbReference type="ChEBI" id="CHEBI:57945"/>
        <dbReference type="ChEBI" id="CHEBI:58272"/>
        <dbReference type="EC" id="1.1.1.95"/>
    </reaction>
</comment>
<feature type="domain" description="ACT" evidence="13">
    <location>
        <begin position="318"/>
        <end position="386"/>
    </location>
</feature>
<dbReference type="InterPro" id="IPR029752">
    <property type="entry name" value="D-isomer_DH_CS1"/>
</dbReference>
<comment type="catalytic activity">
    <reaction evidence="10">
        <text>(R)-2-hydroxyglutarate + NAD(+) = 2-oxoglutarate + NADH + H(+)</text>
        <dbReference type="Rhea" id="RHEA:49612"/>
        <dbReference type="ChEBI" id="CHEBI:15378"/>
        <dbReference type="ChEBI" id="CHEBI:15801"/>
        <dbReference type="ChEBI" id="CHEBI:16810"/>
        <dbReference type="ChEBI" id="CHEBI:57540"/>
        <dbReference type="ChEBI" id="CHEBI:57945"/>
        <dbReference type="EC" id="1.1.1.399"/>
    </reaction>
</comment>
<dbReference type="PANTHER" id="PTHR42938">
    <property type="entry name" value="FORMATE DEHYDROGENASE 1"/>
    <property type="match status" value="1"/>
</dbReference>
<evidence type="ECO:0000256" key="4">
    <source>
        <dbReference type="ARBA" id="ARBA00013001"/>
    </source>
</evidence>
<dbReference type="PROSITE" id="PS51671">
    <property type="entry name" value="ACT"/>
    <property type="match status" value="1"/>
</dbReference>
<evidence type="ECO:0000256" key="3">
    <source>
        <dbReference type="ARBA" id="ARBA00005854"/>
    </source>
</evidence>
<evidence type="ECO:0000256" key="10">
    <source>
        <dbReference type="ARBA" id="ARBA00048126"/>
    </source>
</evidence>
<dbReference type="EC" id="1.1.1.95" evidence="5"/>
<comment type="pathway">
    <text evidence="2">Amino-acid biosynthesis; L-serine biosynthesis; L-serine from 3-phospho-D-glycerate: step 1/3.</text>
</comment>
<comment type="similarity">
    <text evidence="3 12">Belongs to the D-isomer specific 2-hydroxyacid dehydrogenase family.</text>
</comment>
<dbReference type="AlphaFoldDB" id="A0A9D1TRH5"/>
<reference evidence="14" key="2">
    <citation type="submission" date="2021-04" db="EMBL/GenBank/DDBJ databases">
        <authorList>
            <person name="Gilroy R."/>
        </authorList>
    </citation>
    <scope>NUCLEOTIDE SEQUENCE</scope>
    <source>
        <strain evidence="14">12435</strain>
    </source>
</reference>
<comment type="caution">
    <text evidence="14">The sequence shown here is derived from an EMBL/GenBank/DDBJ whole genome shotgun (WGS) entry which is preliminary data.</text>
</comment>